<dbReference type="Gene3D" id="3.40.190.10">
    <property type="entry name" value="Periplasmic binding protein-like II"/>
    <property type="match status" value="2"/>
</dbReference>
<reference evidence="3 4" key="1">
    <citation type="journal article" date="2010" name="Stand. Genomic Sci.">
        <title>Complete genome sequence of Nocardiopsis dassonvillei type strain (IMRU 509).</title>
        <authorList>
            <person name="Sun H."/>
            <person name="Lapidus A."/>
            <person name="Nolan M."/>
            <person name="Lucas S."/>
            <person name="Del Rio T.G."/>
            <person name="Tice H."/>
            <person name="Cheng J.F."/>
            <person name="Tapia R."/>
            <person name="Han C."/>
            <person name="Goodwin L."/>
            <person name="Pitluck S."/>
            <person name="Pagani I."/>
            <person name="Ivanova N."/>
            <person name="Mavromatis K."/>
            <person name="Mikhailova N."/>
            <person name="Pati A."/>
            <person name="Chen A."/>
            <person name="Palaniappan K."/>
            <person name="Land M."/>
            <person name="Hauser L."/>
            <person name="Chang Y.J."/>
            <person name="Jeffries C.D."/>
            <person name="Djao O.D."/>
            <person name="Rohde M."/>
            <person name="Sikorski J."/>
            <person name="Goker M."/>
            <person name="Woyke T."/>
            <person name="Bristow J."/>
            <person name="Eisen J.A."/>
            <person name="Markowitz V."/>
            <person name="Hugenholtz P."/>
            <person name="Kyrpides N.C."/>
            <person name="Klenk H.P."/>
        </authorList>
    </citation>
    <scope>NUCLEOTIDE SEQUENCE [LARGE SCALE GENOMIC DNA]</scope>
    <source>
        <strain evidence="4">ATCC 23218 / DSM 43111 / CIP 107115 / JCM 7437 / KCTC 9190 / NBRC 14626 / NCTC 10488 / NRRL B-5397 / IMRU 509</strain>
        <plasmid evidence="4">Chromosome 2</plasmid>
    </source>
</reference>
<organism evidence="3 4">
    <name type="scientific">Nocardiopsis dassonvillei (strain ATCC 23218 / DSM 43111 / CIP 107115 / JCM 7437 / KCTC 9190 / NBRC 14626 / NCTC 10488 / NRRL B-5397 / IMRU 509)</name>
    <name type="common">Actinomadura dassonvillei</name>
    <dbReference type="NCBI Taxonomy" id="446468"/>
    <lineage>
        <taxon>Bacteria</taxon>
        <taxon>Bacillati</taxon>
        <taxon>Actinomycetota</taxon>
        <taxon>Actinomycetes</taxon>
        <taxon>Streptosporangiales</taxon>
        <taxon>Nocardiopsidaceae</taxon>
        <taxon>Nocardiopsis</taxon>
    </lineage>
</organism>
<dbReference type="AlphaFoldDB" id="D7B7Y1"/>
<dbReference type="STRING" id="446468.Ndas_4906"/>
<evidence type="ECO:0000256" key="1">
    <source>
        <dbReference type="ARBA" id="ARBA00008520"/>
    </source>
</evidence>
<keyword evidence="2" id="KW-0813">Transport</keyword>
<comment type="similarity">
    <text evidence="1">Belongs to the bacterial solute-binding protein 1 family.</text>
</comment>
<dbReference type="PANTHER" id="PTHR43649:SF29">
    <property type="entry name" value="OSMOPROTECTIVE COMPOUNDS-BINDING PROTEIN GGTB"/>
    <property type="match status" value="1"/>
</dbReference>
<dbReference type="OrthoDB" id="8663148at2"/>
<keyword evidence="4" id="KW-1185">Reference proteome</keyword>
<dbReference type="InterPro" id="IPR006311">
    <property type="entry name" value="TAT_signal"/>
</dbReference>
<dbReference type="EMBL" id="CP002041">
    <property type="protein sequence ID" value="ADH70289.1"/>
    <property type="molecule type" value="Genomic_DNA"/>
</dbReference>
<evidence type="ECO:0000313" key="3">
    <source>
        <dbReference type="EMBL" id="ADH70289.1"/>
    </source>
</evidence>
<dbReference type="eggNOG" id="COG1653">
    <property type="taxonomic scope" value="Bacteria"/>
</dbReference>
<protein>
    <submittedName>
        <fullName evidence="3">Extracellular solute-binding protein family 1</fullName>
    </submittedName>
</protein>
<name>D7B7Y1_NOCDD</name>
<dbReference type="GeneID" id="91487822"/>
<accession>D7B7Y1</accession>
<evidence type="ECO:0000313" key="4">
    <source>
        <dbReference type="Proteomes" id="UP000002219"/>
    </source>
</evidence>
<dbReference type="RefSeq" id="WP_013155896.1">
    <property type="nucleotide sequence ID" value="NC_014211.1"/>
</dbReference>
<geneLocation type="plasmid" evidence="4">
    <name>pNDAS01</name>
</geneLocation>
<dbReference type="KEGG" id="nda:Ndas_4906"/>
<dbReference type="SUPFAM" id="SSF53850">
    <property type="entry name" value="Periplasmic binding protein-like II"/>
    <property type="match status" value="1"/>
</dbReference>
<dbReference type="HOGENOM" id="CLU_031285_12_4_11"/>
<dbReference type="Proteomes" id="UP000002219">
    <property type="component" value="Chromosome 2"/>
</dbReference>
<dbReference type="InterPro" id="IPR050490">
    <property type="entry name" value="Bact_solute-bd_prot1"/>
</dbReference>
<proteinExistence type="inferred from homology"/>
<gene>
    <name evidence="3" type="ordered locus">Ndas_4906</name>
</gene>
<evidence type="ECO:0000256" key="2">
    <source>
        <dbReference type="ARBA" id="ARBA00022448"/>
    </source>
</evidence>
<dbReference type="Pfam" id="PF13416">
    <property type="entry name" value="SBP_bac_8"/>
    <property type="match status" value="1"/>
</dbReference>
<dbReference type="InterPro" id="IPR006059">
    <property type="entry name" value="SBP"/>
</dbReference>
<dbReference type="PANTHER" id="PTHR43649">
    <property type="entry name" value="ARABINOSE-BINDING PROTEIN-RELATED"/>
    <property type="match status" value="1"/>
</dbReference>
<sequence>MHHGPPGSSGPPGPPGLRRRTLLRGLAGAGTLLALPSLAGCGAGRRGDPNLVTLASNRANPAQREAVAESVGLFEADSGLTVEVNTFQSTAFQESVNNYLQGTPDDVIGWFAGYRTRFFAERGLISDVSEVWDRHFGDVFTDQVRGLCTADDGKQYIVPDSTAPWAVFHRRSVFEEHGYEVPATRAEFEELCVRMRADGLEPLASGIREGWPAMGMFDHLNLRLNGPEFHLELLNGDHSWDSAEVRSVFGTWAELLPHHQPDPLGRGINEAQTALVRREAGMMLCGMFITHVFPEGEDLDDLDCFAFPEFDPAIGADAVEAPIDGFMLSGDPRNPDGARELVGHLGTLRAQEIYTAIDPQALPTHLDADTSGFSALDAKVNDMVANAGALTQYMDRDTRPDFASVVMIPALQRFLEQPDDIADLTASIQRQKVSIFGG</sequence>
<dbReference type="PROSITE" id="PS51318">
    <property type="entry name" value="TAT"/>
    <property type="match status" value="1"/>
</dbReference>